<dbReference type="PANTHER" id="PTHR38446:SF1">
    <property type="entry name" value="BLL0914 PROTEIN"/>
    <property type="match status" value="1"/>
</dbReference>
<feature type="transmembrane region" description="Helical" evidence="1">
    <location>
        <begin position="82"/>
        <end position="105"/>
    </location>
</feature>
<reference evidence="2 3" key="1">
    <citation type="submission" date="2024-02" db="EMBL/GenBank/DDBJ databases">
        <title>Lysinimicrobium sediminis NBRC 112286.</title>
        <authorList>
            <person name="Ichikawa N."/>
            <person name="Katano-Makiyama Y."/>
            <person name="Hidaka K."/>
        </authorList>
    </citation>
    <scope>NUCLEOTIDE SEQUENCE [LARGE SCALE GENOMIC DNA]</scope>
    <source>
        <strain evidence="2 3">NBRC 112286</strain>
    </source>
</reference>
<evidence type="ECO:0000313" key="2">
    <source>
        <dbReference type="EMBL" id="GAA5519569.1"/>
    </source>
</evidence>
<dbReference type="PANTHER" id="PTHR38446">
    <property type="entry name" value="BLL0914 PROTEIN"/>
    <property type="match status" value="1"/>
</dbReference>
<feature type="transmembrane region" description="Helical" evidence="1">
    <location>
        <begin position="55"/>
        <end position="76"/>
    </location>
</feature>
<evidence type="ECO:0008006" key="4">
    <source>
        <dbReference type="Google" id="ProtNLM"/>
    </source>
</evidence>
<name>A0ABP9WJ00_9MICO</name>
<keyword evidence="3" id="KW-1185">Reference proteome</keyword>
<feature type="transmembrane region" description="Helical" evidence="1">
    <location>
        <begin position="6"/>
        <end position="28"/>
    </location>
</feature>
<keyword evidence="1" id="KW-1133">Transmembrane helix</keyword>
<evidence type="ECO:0000313" key="3">
    <source>
        <dbReference type="Proteomes" id="UP001426770"/>
    </source>
</evidence>
<organism evidence="2 3">
    <name type="scientific">Demequina sediminis</name>
    <dbReference type="NCBI Taxonomy" id="1930058"/>
    <lineage>
        <taxon>Bacteria</taxon>
        <taxon>Bacillati</taxon>
        <taxon>Actinomycetota</taxon>
        <taxon>Actinomycetes</taxon>
        <taxon>Micrococcales</taxon>
        <taxon>Demequinaceae</taxon>
        <taxon>Demequina</taxon>
    </lineage>
</organism>
<dbReference type="InterPro" id="IPR009732">
    <property type="entry name" value="DUF1304"/>
</dbReference>
<dbReference type="Proteomes" id="UP001426770">
    <property type="component" value="Unassembled WGS sequence"/>
</dbReference>
<dbReference type="RefSeq" id="WP_286216602.1">
    <property type="nucleotide sequence ID" value="NZ_AP027736.1"/>
</dbReference>
<keyword evidence="1" id="KW-0472">Membrane</keyword>
<proteinExistence type="predicted"/>
<feature type="transmembrane region" description="Helical" evidence="1">
    <location>
        <begin position="117"/>
        <end position="133"/>
    </location>
</feature>
<sequence>MTAVALVLAGLAALVHVYIFWLEAVAWMRPSTRAVFGIASEDDARVTRSLAYNQGFYNLMLAVVTLVGIAMIAAGSSSGSTAAGAALVFAGCGSMAVAALVLVTASRDHAGAAAKQGVLPLLAVVALAVALVAA</sequence>
<evidence type="ECO:0000256" key="1">
    <source>
        <dbReference type="SAM" id="Phobius"/>
    </source>
</evidence>
<dbReference type="EMBL" id="BAABRR010000011">
    <property type="protein sequence ID" value="GAA5519569.1"/>
    <property type="molecule type" value="Genomic_DNA"/>
</dbReference>
<dbReference type="Pfam" id="PF06993">
    <property type="entry name" value="DUF1304"/>
    <property type="match status" value="1"/>
</dbReference>
<comment type="caution">
    <text evidence="2">The sequence shown here is derived from an EMBL/GenBank/DDBJ whole genome shotgun (WGS) entry which is preliminary data.</text>
</comment>
<keyword evidence="1" id="KW-0812">Transmembrane</keyword>
<accession>A0ABP9WJ00</accession>
<protein>
    <recommendedName>
        <fullName evidence="4">DUF1304 domain-containing protein</fullName>
    </recommendedName>
</protein>
<gene>
    <name evidence="2" type="ORF">Lsed01_02020</name>
</gene>